<proteinExistence type="predicted"/>
<gene>
    <name evidence="1" type="ORF">LCGC14_1020830</name>
</gene>
<organism evidence="1">
    <name type="scientific">marine sediment metagenome</name>
    <dbReference type="NCBI Taxonomy" id="412755"/>
    <lineage>
        <taxon>unclassified sequences</taxon>
        <taxon>metagenomes</taxon>
        <taxon>ecological metagenomes</taxon>
    </lineage>
</organism>
<dbReference type="EMBL" id="LAZR01004078">
    <property type="protein sequence ID" value="KKN12015.1"/>
    <property type="molecule type" value="Genomic_DNA"/>
</dbReference>
<name>A0A0F9MXK1_9ZZZZ</name>
<evidence type="ECO:0000313" key="1">
    <source>
        <dbReference type="EMBL" id="KKN12015.1"/>
    </source>
</evidence>
<dbReference type="AlphaFoldDB" id="A0A0F9MXK1"/>
<sequence length="120" mass="13437">MTRKEVADKFIVAFSDSKHTVHVQESGYGETCTLAVSNADTNKRHSLVVDGLKTVGGKMGWQPPHRYDDDICPNCGDQGEWYWGMGPSYKHEQIGLIHTPKLIDGAIEEMRRIVDKCSTD</sequence>
<comment type="caution">
    <text evidence="1">The sequence shown here is derived from an EMBL/GenBank/DDBJ whole genome shotgun (WGS) entry which is preliminary data.</text>
</comment>
<accession>A0A0F9MXK1</accession>
<protein>
    <submittedName>
        <fullName evidence="1">Uncharacterized protein</fullName>
    </submittedName>
</protein>
<reference evidence="1" key="1">
    <citation type="journal article" date="2015" name="Nature">
        <title>Complex archaea that bridge the gap between prokaryotes and eukaryotes.</title>
        <authorList>
            <person name="Spang A."/>
            <person name="Saw J.H."/>
            <person name="Jorgensen S.L."/>
            <person name="Zaremba-Niedzwiedzka K."/>
            <person name="Martijn J."/>
            <person name="Lind A.E."/>
            <person name="van Eijk R."/>
            <person name="Schleper C."/>
            <person name="Guy L."/>
            <person name="Ettema T.J."/>
        </authorList>
    </citation>
    <scope>NUCLEOTIDE SEQUENCE</scope>
</reference>